<organism evidence="3 4">
    <name type="scientific">Rosa chinensis</name>
    <name type="common">China rose</name>
    <dbReference type="NCBI Taxonomy" id="74649"/>
    <lineage>
        <taxon>Eukaryota</taxon>
        <taxon>Viridiplantae</taxon>
        <taxon>Streptophyta</taxon>
        <taxon>Embryophyta</taxon>
        <taxon>Tracheophyta</taxon>
        <taxon>Spermatophyta</taxon>
        <taxon>Magnoliopsida</taxon>
        <taxon>eudicotyledons</taxon>
        <taxon>Gunneridae</taxon>
        <taxon>Pentapetalae</taxon>
        <taxon>rosids</taxon>
        <taxon>fabids</taxon>
        <taxon>Rosales</taxon>
        <taxon>Rosaceae</taxon>
        <taxon>Rosoideae</taxon>
        <taxon>Rosoideae incertae sedis</taxon>
        <taxon>Rosa</taxon>
    </lineage>
</organism>
<dbReference type="InterPro" id="IPR044552">
    <property type="entry name" value="GLIP1-5/GLL25"/>
</dbReference>
<keyword evidence="3" id="KW-0378">Hydrolase</keyword>
<sequence>MWQVLAAFSIHGLFNYRPADNHELKQKAAALFVFGDSLFDIGNNQYLNTSARELSATYWPYGENFFHHPTGRFSDGRLVPDFIRQFAKLPIIPPYLQPGPHNFTDGTNFASADAGILPETNPGTVSLPLQLSYFKAVKKLLQQQLCDEEAKSLLGSAVYLISIGGNDYFSFYANYPYANESIQQEFVAIVISKLTIVLQEIYDLGGRKVAFQNAGPIGCLPSVKQAYNTELSDGCVEELESLIRLHNTALANVLKELESQKPGFKYSVFEYYDAIGDRMHNPAKYGFTDGSDACCGIGAYWGSGCGNETKGYELCSDPGNYVWFDGSHTTEKVNLQLAKLIWSGTPDVTGPYNVKQLFGHV</sequence>
<gene>
    <name evidence="3" type="ORF">RchiOBHm_Chr2g0147111</name>
</gene>
<dbReference type="GO" id="GO:0016298">
    <property type="term" value="F:lipase activity"/>
    <property type="evidence" value="ECO:0007669"/>
    <property type="project" value="TreeGrafter"/>
</dbReference>
<dbReference type="InterPro" id="IPR035669">
    <property type="entry name" value="SGNH_plant_lipase-like"/>
</dbReference>
<comment type="similarity">
    <text evidence="1">Belongs to the 'GDSL' lipolytic enzyme family.</text>
</comment>
<keyword evidence="2" id="KW-0732">Signal</keyword>
<dbReference type="Proteomes" id="UP000238479">
    <property type="component" value="Chromosome 2"/>
</dbReference>
<dbReference type="PANTHER" id="PTHR45966:SF12">
    <property type="entry name" value="GDSL ESTERASE_LIPASE 1-LIKE ISOFORM X2"/>
    <property type="match status" value="1"/>
</dbReference>
<comment type="caution">
    <text evidence="3">The sequence shown here is derived from an EMBL/GenBank/DDBJ whole genome shotgun (WGS) entry which is preliminary data.</text>
</comment>
<dbReference type="Gene3D" id="3.40.50.1110">
    <property type="entry name" value="SGNH hydrolase"/>
    <property type="match status" value="1"/>
</dbReference>
<evidence type="ECO:0000256" key="1">
    <source>
        <dbReference type="ARBA" id="ARBA00008668"/>
    </source>
</evidence>
<proteinExistence type="inferred from homology"/>
<dbReference type="Gramene" id="PRQ51677">
    <property type="protein sequence ID" value="PRQ51677"/>
    <property type="gene ID" value="RchiOBHm_Chr2g0147111"/>
</dbReference>
<keyword evidence="4" id="KW-1185">Reference proteome</keyword>
<evidence type="ECO:0000313" key="4">
    <source>
        <dbReference type="Proteomes" id="UP000238479"/>
    </source>
</evidence>
<dbReference type="InterPro" id="IPR001087">
    <property type="entry name" value="GDSL"/>
</dbReference>
<dbReference type="PANTHER" id="PTHR45966">
    <property type="entry name" value="GDSL-LIKE LIPASE/ACYLHYDROLASE"/>
    <property type="match status" value="1"/>
</dbReference>
<name>A0A2P6RZ17_ROSCH</name>
<reference evidence="3 4" key="1">
    <citation type="journal article" date="2018" name="Nat. Genet.">
        <title>The Rosa genome provides new insights in the design of modern roses.</title>
        <authorList>
            <person name="Bendahmane M."/>
        </authorList>
    </citation>
    <scope>NUCLEOTIDE SEQUENCE [LARGE SCALE GENOMIC DNA]</scope>
    <source>
        <strain evidence="4">cv. Old Blush</strain>
    </source>
</reference>
<dbReference type="EMBL" id="PDCK01000040">
    <property type="protein sequence ID" value="PRQ51677.1"/>
    <property type="molecule type" value="Genomic_DNA"/>
</dbReference>
<protein>
    <submittedName>
        <fullName evidence="3">Putative SGNH hydrolase-type esterase domain-containing protein</fullName>
    </submittedName>
</protein>
<dbReference type="Pfam" id="PF00657">
    <property type="entry name" value="Lipase_GDSL"/>
    <property type="match status" value="1"/>
</dbReference>
<dbReference type="OMA" id="FMGIPHI"/>
<accession>A0A2P6RZ17</accession>
<dbReference type="InterPro" id="IPR036514">
    <property type="entry name" value="SGNH_hydro_sf"/>
</dbReference>
<dbReference type="CDD" id="cd01837">
    <property type="entry name" value="SGNH_plant_lipase_like"/>
    <property type="match status" value="1"/>
</dbReference>
<dbReference type="AlphaFoldDB" id="A0A2P6RZ17"/>
<evidence type="ECO:0000256" key="2">
    <source>
        <dbReference type="ARBA" id="ARBA00022729"/>
    </source>
</evidence>
<evidence type="ECO:0000313" key="3">
    <source>
        <dbReference type="EMBL" id="PRQ51677.1"/>
    </source>
</evidence>